<evidence type="ECO:0000256" key="7">
    <source>
        <dbReference type="ARBA" id="ARBA00022485"/>
    </source>
</evidence>
<keyword evidence="8" id="KW-0963">Cytoplasm</keyword>
<evidence type="ECO:0000259" key="22">
    <source>
        <dbReference type="PROSITE" id="PS50885"/>
    </source>
</evidence>
<dbReference type="Pfam" id="PF00672">
    <property type="entry name" value="HAMP"/>
    <property type="match status" value="1"/>
</dbReference>
<dbReference type="CDD" id="cd06225">
    <property type="entry name" value="HAMP"/>
    <property type="match status" value="1"/>
</dbReference>
<dbReference type="InterPro" id="IPR036890">
    <property type="entry name" value="HATPase_C_sf"/>
</dbReference>
<dbReference type="Gene3D" id="1.20.5.1930">
    <property type="match status" value="1"/>
</dbReference>
<feature type="transmembrane region" description="Helical" evidence="20">
    <location>
        <begin position="12"/>
        <end position="38"/>
    </location>
</feature>
<evidence type="ECO:0000313" key="23">
    <source>
        <dbReference type="EMBL" id="GAA4243073.1"/>
    </source>
</evidence>
<evidence type="ECO:0000256" key="4">
    <source>
        <dbReference type="ARBA" id="ARBA00004496"/>
    </source>
</evidence>
<dbReference type="Pfam" id="PF07730">
    <property type="entry name" value="HisKA_3"/>
    <property type="match status" value="1"/>
</dbReference>
<dbReference type="Pfam" id="PF02518">
    <property type="entry name" value="HATPase_c"/>
    <property type="match status" value="1"/>
</dbReference>
<evidence type="ECO:0000256" key="14">
    <source>
        <dbReference type="ARBA" id="ARBA00022989"/>
    </source>
</evidence>
<evidence type="ECO:0000256" key="11">
    <source>
        <dbReference type="ARBA" id="ARBA00022692"/>
    </source>
</evidence>
<comment type="cofactor">
    <cofactor evidence="2">
        <name>[4Fe-4S] cluster</name>
        <dbReference type="ChEBI" id="CHEBI:49883"/>
    </cofactor>
</comment>
<evidence type="ECO:0000256" key="8">
    <source>
        <dbReference type="ARBA" id="ARBA00022490"/>
    </source>
</evidence>
<dbReference type="InterPro" id="IPR011712">
    <property type="entry name" value="Sig_transdc_His_kin_sub3_dim/P"/>
</dbReference>
<sequence length="521" mass="55189">MTHLGLRAKMAASYVLVTAAAVAVVEIVVLVLVMPGLLAGDSAGDRSVIVFVTAKDYASRVGEAVQRLGRLPAPDELQLGEEGLRLAPGEAMVTPDRSGVRIPYTPNAQDDAHPMSLALLLDTDRRIVGSSYPARYPVGQSYGSAGGAELPADTIAKLLTLGKSGSDEAKTAGGTILWAAIPITSAAKPSTVKIGDKPPSTDAIGLLYVQVPDGPTLPTLIKSPDGRSGVWNSVAAQFGVGLLVLLGALPVGAVFGLYSTRRLIGRLRRLAASTVAVADGDYQHRVLVSGSDEVAQLETNFNRMAARLAEAIAAERQLASAGERARIARELHDSISQDLFSLRLLAGGLRRTLPADSPLYPRVEAMEHTATSTMHEMQALLLELRPIALRDAGLIPALEELCQAYRDRIGVAVDADLEPVDLQPAVEHAVLRVIQEALANAVKHAHPNRIALRVRTDDLQVEVSVSDDGSGFDPVHAASRHGMGLDLMRERVAELGGILYLESTPGTGTTIRVLLPRGWPT</sequence>
<dbReference type="InterPro" id="IPR003594">
    <property type="entry name" value="HATPase_dom"/>
</dbReference>
<dbReference type="PROSITE" id="PS50885">
    <property type="entry name" value="HAMP"/>
    <property type="match status" value="1"/>
</dbReference>
<dbReference type="EMBL" id="BAABAT010000001">
    <property type="protein sequence ID" value="GAA4243073.1"/>
    <property type="molecule type" value="Genomic_DNA"/>
</dbReference>
<evidence type="ECO:0000256" key="19">
    <source>
        <dbReference type="ARBA" id="ARBA00030800"/>
    </source>
</evidence>
<keyword evidence="12" id="KW-0479">Metal-binding</keyword>
<evidence type="ECO:0000256" key="20">
    <source>
        <dbReference type="SAM" id="Phobius"/>
    </source>
</evidence>
<organism evidence="23 24">
    <name type="scientific">Dactylosporangium darangshiense</name>
    <dbReference type="NCBI Taxonomy" id="579108"/>
    <lineage>
        <taxon>Bacteria</taxon>
        <taxon>Bacillati</taxon>
        <taxon>Actinomycetota</taxon>
        <taxon>Actinomycetes</taxon>
        <taxon>Micromonosporales</taxon>
        <taxon>Micromonosporaceae</taxon>
        <taxon>Dactylosporangium</taxon>
    </lineage>
</organism>
<keyword evidence="10" id="KW-0808">Transferase</keyword>
<dbReference type="SUPFAM" id="SSF55874">
    <property type="entry name" value="ATPase domain of HSP90 chaperone/DNA topoisomerase II/histidine kinase"/>
    <property type="match status" value="1"/>
</dbReference>
<feature type="transmembrane region" description="Helical" evidence="20">
    <location>
        <begin position="238"/>
        <end position="259"/>
    </location>
</feature>
<reference evidence="24" key="1">
    <citation type="journal article" date="2019" name="Int. J. Syst. Evol. Microbiol.">
        <title>The Global Catalogue of Microorganisms (GCM) 10K type strain sequencing project: providing services to taxonomists for standard genome sequencing and annotation.</title>
        <authorList>
            <consortium name="The Broad Institute Genomics Platform"/>
            <consortium name="The Broad Institute Genome Sequencing Center for Infectious Disease"/>
            <person name="Wu L."/>
            <person name="Ma J."/>
        </authorList>
    </citation>
    <scope>NUCLEOTIDE SEQUENCE [LARGE SCALE GENOMIC DNA]</scope>
    <source>
        <strain evidence="24">JCM 17441</strain>
    </source>
</reference>
<evidence type="ECO:0000256" key="9">
    <source>
        <dbReference type="ARBA" id="ARBA00022553"/>
    </source>
</evidence>
<evidence type="ECO:0000256" key="15">
    <source>
        <dbReference type="ARBA" id="ARBA00023004"/>
    </source>
</evidence>
<evidence type="ECO:0000256" key="2">
    <source>
        <dbReference type="ARBA" id="ARBA00001966"/>
    </source>
</evidence>
<evidence type="ECO:0000259" key="21">
    <source>
        <dbReference type="PROSITE" id="PS50109"/>
    </source>
</evidence>
<feature type="domain" description="Histidine kinase" evidence="21">
    <location>
        <begin position="326"/>
        <end position="519"/>
    </location>
</feature>
<keyword evidence="15" id="KW-0408">Iron</keyword>
<keyword evidence="17" id="KW-0411">Iron-sulfur</keyword>
<dbReference type="SUPFAM" id="SSF158472">
    <property type="entry name" value="HAMP domain-like"/>
    <property type="match status" value="1"/>
</dbReference>
<evidence type="ECO:0000256" key="13">
    <source>
        <dbReference type="ARBA" id="ARBA00022777"/>
    </source>
</evidence>
<evidence type="ECO:0000256" key="3">
    <source>
        <dbReference type="ARBA" id="ARBA00004370"/>
    </source>
</evidence>
<keyword evidence="7" id="KW-0004">4Fe-4S</keyword>
<comment type="caution">
    <text evidence="23">The sequence shown here is derived from an EMBL/GenBank/DDBJ whole genome shotgun (WGS) entry which is preliminary data.</text>
</comment>
<keyword evidence="20" id="KW-0472">Membrane</keyword>
<keyword evidence="11 20" id="KW-0812">Transmembrane</keyword>
<dbReference type="SMART" id="SM00304">
    <property type="entry name" value="HAMP"/>
    <property type="match status" value="1"/>
</dbReference>
<keyword evidence="13" id="KW-0418">Kinase</keyword>
<keyword evidence="14 20" id="KW-1133">Transmembrane helix</keyword>
<keyword evidence="24" id="KW-1185">Reference proteome</keyword>
<dbReference type="EC" id="2.7.13.3" evidence="5"/>
<evidence type="ECO:0000256" key="6">
    <source>
        <dbReference type="ARBA" id="ARBA00017322"/>
    </source>
</evidence>
<dbReference type="Proteomes" id="UP001500620">
    <property type="component" value="Unassembled WGS sequence"/>
</dbReference>
<dbReference type="Gene3D" id="3.30.565.10">
    <property type="entry name" value="Histidine kinase-like ATPase, C-terminal domain"/>
    <property type="match status" value="1"/>
</dbReference>
<accession>A0ABP8CT44</accession>
<keyword evidence="9" id="KW-0597">Phosphoprotein</keyword>
<evidence type="ECO:0000256" key="5">
    <source>
        <dbReference type="ARBA" id="ARBA00012438"/>
    </source>
</evidence>
<proteinExistence type="predicted"/>
<dbReference type="InterPro" id="IPR005467">
    <property type="entry name" value="His_kinase_dom"/>
</dbReference>
<comment type="function">
    <text evidence="18">Member of the two-component regulatory system NreB/NreC involved in the control of dissimilatory nitrate/nitrite reduction in response to oxygen. NreB functions as a direct oxygen sensor histidine kinase which is autophosphorylated, in the absence of oxygen, probably at the conserved histidine residue, and transfers its phosphate group probably to a conserved aspartate residue of NreC. NreB/NreC activates the expression of the nitrate (narGHJI) and nitrite (nir) reductase operons, as well as the putative nitrate transporter gene narT.</text>
</comment>
<evidence type="ECO:0000256" key="12">
    <source>
        <dbReference type="ARBA" id="ARBA00022723"/>
    </source>
</evidence>
<evidence type="ECO:0000256" key="17">
    <source>
        <dbReference type="ARBA" id="ARBA00023014"/>
    </source>
</evidence>
<dbReference type="InterPro" id="IPR050482">
    <property type="entry name" value="Sensor_HK_TwoCompSys"/>
</dbReference>
<feature type="domain" description="HAMP" evidence="22">
    <location>
        <begin position="261"/>
        <end position="313"/>
    </location>
</feature>
<dbReference type="InterPro" id="IPR004358">
    <property type="entry name" value="Sig_transdc_His_kin-like_C"/>
</dbReference>
<evidence type="ECO:0000256" key="18">
    <source>
        <dbReference type="ARBA" id="ARBA00024827"/>
    </source>
</evidence>
<evidence type="ECO:0000256" key="16">
    <source>
        <dbReference type="ARBA" id="ARBA00023012"/>
    </source>
</evidence>
<dbReference type="PANTHER" id="PTHR24421">
    <property type="entry name" value="NITRATE/NITRITE SENSOR PROTEIN NARX-RELATED"/>
    <property type="match status" value="1"/>
</dbReference>
<comment type="catalytic activity">
    <reaction evidence="1">
        <text>ATP + protein L-histidine = ADP + protein N-phospho-L-histidine.</text>
        <dbReference type="EC" id="2.7.13.3"/>
    </reaction>
</comment>
<gene>
    <name evidence="23" type="ORF">GCM10022255_000580</name>
</gene>
<keyword evidence="16" id="KW-0902">Two-component regulatory system</keyword>
<dbReference type="PROSITE" id="PS50109">
    <property type="entry name" value="HIS_KIN"/>
    <property type="match status" value="1"/>
</dbReference>
<dbReference type="Gene3D" id="6.10.340.10">
    <property type="match status" value="1"/>
</dbReference>
<dbReference type="InterPro" id="IPR003660">
    <property type="entry name" value="HAMP_dom"/>
</dbReference>
<dbReference type="CDD" id="cd16917">
    <property type="entry name" value="HATPase_UhpB-NarQ-NarX-like"/>
    <property type="match status" value="1"/>
</dbReference>
<comment type="subcellular location">
    <subcellularLocation>
        <location evidence="4">Cytoplasm</location>
    </subcellularLocation>
    <subcellularLocation>
        <location evidence="3">Membrane</location>
    </subcellularLocation>
</comment>
<evidence type="ECO:0000256" key="1">
    <source>
        <dbReference type="ARBA" id="ARBA00000085"/>
    </source>
</evidence>
<name>A0ABP8CT44_9ACTN</name>
<evidence type="ECO:0000256" key="10">
    <source>
        <dbReference type="ARBA" id="ARBA00022679"/>
    </source>
</evidence>
<protein>
    <recommendedName>
        <fullName evidence="6">Oxygen sensor histidine kinase NreB</fullName>
        <ecNumber evidence="5">2.7.13.3</ecNumber>
    </recommendedName>
    <alternativeName>
        <fullName evidence="19">Nitrogen regulation protein B</fullName>
    </alternativeName>
</protein>
<dbReference type="RefSeq" id="WP_345119888.1">
    <property type="nucleotide sequence ID" value="NZ_BAABAT010000001.1"/>
</dbReference>
<dbReference type="SMART" id="SM00387">
    <property type="entry name" value="HATPase_c"/>
    <property type="match status" value="1"/>
</dbReference>
<dbReference type="PRINTS" id="PR00344">
    <property type="entry name" value="BCTRLSENSOR"/>
</dbReference>
<evidence type="ECO:0000313" key="24">
    <source>
        <dbReference type="Proteomes" id="UP001500620"/>
    </source>
</evidence>